<dbReference type="HOGENOM" id="CLU_031690_3_0_6"/>
<feature type="region of interest" description="Disordered" evidence="1">
    <location>
        <begin position="1"/>
        <end position="22"/>
    </location>
</feature>
<dbReference type="Proteomes" id="UP000000745">
    <property type="component" value="Chromosome"/>
</dbReference>
<dbReference type="EMBL" id="CU928158">
    <property type="protein sequence ID" value="CAQ89476.1"/>
    <property type="molecule type" value="Genomic_DNA"/>
</dbReference>
<accession>B7LTR9</accession>
<dbReference type="KEGG" id="efe:EFER_1969"/>
<name>B7LTR9_ESCF3</name>
<dbReference type="NCBIfam" id="TIGR03353">
    <property type="entry name" value="VI_chp_4"/>
    <property type="match status" value="1"/>
</dbReference>
<evidence type="ECO:0008006" key="4">
    <source>
        <dbReference type="Google" id="ProtNLM"/>
    </source>
</evidence>
<proteinExistence type="predicted"/>
<dbReference type="Pfam" id="PF05936">
    <property type="entry name" value="T6SS_VasE"/>
    <property type="match status" value="1"/>
</dbReference>
<evidence type="ECO:0000313" key="2">
    <source>
        <dbReference type="EMBL" id="CAQ89476.1"/>
    </source>
</evidence>
<sequence length="485" mass="54548">METDRAGGWRRPQLPPAGTCTTGQYRNEKRGQLIMATIKNKVIWQEGLFVQPQHFQQQQRYNDYILGNRLNAQSDFFWGFTRLSLNIDLLSQGKIHIDHAEGCMPDGTVFSIPDQDLLPEPLEPKVLNTPESHIIYLALPVISDVINEVDGHHSAGQSSRRYRLNYADVRDLHTDEGDVRQLLLAQLTPRIVGGGEDRSGMVTLPLCRIRDRLANGALVLDENFIPTCQSVRVSNTLGRFAGEIQGLVASRAIELASRIGSPEQSGIADVAEFMMLQILNRNQMHFTHRSHLHTLHPEDFYLDLVKLLGELMTFTENSRLPCPVEPYDHHDLTLSFNTVIPELRRTLNIVLMPRAQNLPLRFMDGIYTATVNDPTLLQSASFVLAVRARMPHNQIILQFTQQSKVAASNKIRDVVSVQVPGIPLVPRTAAPRQLPYHEGFVYFDLDKGASAWQDVVKAGALSLHISGTFPELDMQLWAIRGQAHE</sequence>
<protein>
    <recommendedName>
        <fullName evidence="4">Type VI secretion system baseplate subunit TssK</fullName>
    </recommendedName>
</protein>
<gene>
    <name evidence="2" type="ordered locus">EFER_1969</name>
</gene>
<reference evidence="3" key="1">
    <citation type="journal article" date="2009" name="PLoS Genet.">
        <title>Organised genome dynamics in the Escherichia coli species results in highly diverse adaptive paths.</title>
        <authorList>
            <person name="Touchon M."/>
            <person name="Hoede C."/>
            <person name="Tenaillon O."/>
            <person name="Barbe V."/>
            <person name="Baeriswyl S."/>
            <person name="Bidet P."/>
            <person name="Bingen E."/>
            <person name="Bonacorsi S."/>
            <person name="Bouchier C."/>
            <person name="Bouvet O."/>
            <person name="Calteau A."/>
            <person name="Chiapello H."/>
            <person name="Clermont O."/>
            <person name="Cruveiller S."/>
            <person name="Danchin A."/>
            <person name="Diard M."/>
            <person name="Dossat C."/>
            <person name="Karoui M.E."/>
            <person name="Frapy E."/>
            <person name="Garry L."/>
            <person name="Ghigo J.M."/>
            <person name="Gilles A.M."/>
            <person name="Johnson J."/>
            <person name="Le Bouguenec C."/>
            <person name="Lescat M."/>
            <person name="Mangenot S."/>
            <person name="Martinez-Jehanne V."/>
            <person name="Matic I."/>
            <person name="Nassif X."/>
            <person name="Oztas S."/>
            <person name="Petit M.A."/>
            <person name="Pichon C."/>
            <person name="Rouy Z."/>
            <person name="Ruf C.S."/>
            <person name="Schneider D."/>
            <person name="Tourret J."/>
            <person name="Vacherie B."/>
            <person name="Vallenet D."/>
            <person name="Medigue C."/>
            <person name="Rocha E.P.C."/>
            <person name="Denamur E."/>
        </authorList>
    </citation>
    <scope>NUCLEOTIDE SEQUENCE [LARGE SCALE GENOMIC DNA]</scope>
    <source>
        <strain evidence="3">ATCC 35469 / DSM 13698 / BCRC 15582 / CCUG 18766 / IAM 14443 / JCM 21226 / LMG 7866 / NBRC 102419 / NCTC 12128 / CDC 0568-73</strain>
    </source>
</reference>
<evidence type="ECO:0000313" key="3">
    <source>
        <dbReference type="Proteomes" id="UP000000745"/>
    </source>
</evidence>
<organism evidence="2 3">
    <name type="scientific">Escherichia fergusonii (strain ATCC 35469 / DSM 13698 / CCUG 18766 / IAM 14443 / JCM 21226 / LMG 7866 / NBRC 102419 / NCTC 12128 / CDC 0568-73)</name>
    <dbReference type="NCBI Taxonomy" id="585054"/>
    <lineage>
        <taxon>Bacteria</taxon>
        <taxon>Pseudomonadati</taxon>
        <taxon>Pseudomonadota</taxon>
        <taxon>Gammaproteobacteria</taxon>
        <taxon>Enterobacterales</taxon>
        <taxon>Enterobacteriaceae</taxon>
        <taxon>Escherichia</taxon>
    </lineage>
</organism>
<dbReference type="PANTHER" id="PTHR35566">
    <property type="entry name" value="BLR3599 PROTEIN"/>
    <property type="match status" value="1"/>
</dbReference>
<dbReference type="InterPro" id="IPR010263">
    <property type="entry name" value="T6SS_TssK"/>
</dbReference>
<keyword evidence="3" id="KW-1185">Reference proteome</keyword>
<dbReference type="AlphaFoldDB" id="B7LTR9"/>
<dbReference type="PANTHER" id="PTHR35566:SF1">
    <property type="entry name" value="TYPE VI SECRETION SYSTEM BASEPLATE COMPONENT TSSK1"/>
    <property type="match status" value="1"/>
</dbReference>
<evidence type="ECO:0000256" key="1">
    <source>
        <dbReference type="SAM" id="MobiDB-lite"/>
    </source>
</evidence>